<comment type="subcellular location">
    <subcellularLocation>
        <location evidence="1">Cell membrane</location>
        <topology evidence="1">Multi-pass membrane protein</topology>
    </subcellularLocation>
</comment>
<feature type="transmembrane region" description="Helical" evidence="7">
    <location>
        <begin position="162"/>
        <end position="181"/>
    </location>
</feature>
<evidence type="ECO:0000256" key="6">
    <source>
        <dbReference type="ARBA" id="ARBA00023136"/>
    </source>
</evidence>
<feature type="transmembrane region" description="Helical" evidence="7">
    <location>
        <begin position="73"/>
        <end position="92"/>
    </location>
</feature>
<dbReference type="PROSITE" id="PS50850">
    <property type="entry name" value="MFS"/>
    <property type="match status" value="1"/>
</dbReference>
<feature type="transmembrane region" description="Helical" evidence="7">
    <location>
        <begin position="336"/>
        <end position="360"/>
    </location>
</feature>
<keyword evidence="4 7" id="KW-0812">Transmembrane</keyword>
<dbReference type="InterPro" id="IPR020846">
    <property type="entry name" value="MFS_dom"/>
</dbReference>
<dbReference type="EMBL" id="PZJH01000001">
    <property type="protein sequence ID" value="RAK46441.1"/>
    <property type="molecule type" value="Genomic_DNA"/>
</dbReference>
<evidence type="ECO:0000256" key="7">
    <source>
        <dbReference type="SAM" id="Phobius"/>
    </source>
</evidence>
<feature type="transmembrane region" description="Helical" evidence="7">
    <location>
        <begin position="131"/>
        <end position="150"/>
    </location>
</feature>
<evidence type="ECO:0000256" key="4">
    <source>
        <dbReference type="ARBA" id="ARBA00022692"/>
    </source>
</evidence>
<evidence type="ECO:0000256" key="1">
    <source>
        <dbReference type="ARBA" id="ARBA00004651"/>
    </source>
</evidence>
<evidence type="ECO:0000256" key="3">
    <source>
        <dbReference type="ARBA" id="ARBA00022475"/>
    </source>
</evidence>
<keyword evidence="10" id="KW-1185">Reference proteome</keyword>
<dbReference type="Proteomes" id="UP000249808">
    <property type="component" value="Unassembled WGS sequence"/>
</dbReference>
<organism evidence="9 10">
    <name type="scientific">Macrococcus epidermidis</name>
    <dbReference type="NCBI Taxonomy" id="1902580"/>
    <lineage>
        <taxon>Bacteria</taxon>
        <taxon>Bacillati</taxon>
        <taxon>Bacillota</taxon>
        <taxon>Bacilli</taxon>
        <taxon>Bacillales</taxon>
        <taxon>Staphylococcaceae</taxon>
        <taxon>Macrococcus</taxon>
    </lineage>
</organism>
<dbReference type="Gene3D" id="1.20.1250.20">
    <property type="entry name" value="MFS general substrate transporter like domains"/>
    <property type="match status" value="1"/>
</dbReference>
<dbReference type="AlphaFoldDB" id="A0A327ZVY1"/>
<dbReference type="PANTHER" id="PTHR23517:SF3">
    <property type="entry name" value="INTEGRAL MEMBRANE TRANSPORT PROTEIN"/>
    <property type="match status" value="1"/>
</dbReference>
<keyword evidence="2" id="KW-0813">Transport</keyword>
<feature type="transmembrane region" description="Helical" evidence="7">
    <location>
        <begin position="40"/>
        <end position="61"/>
    </location>
</feature>
<dbReference type="SUPFAM" id="SSF103473">
    <property type="entry name" value="MFS general substrate transporter"/>
    <property type="match status" value="1"/>
</dbReference>
<keyword evidence="3" id="KW-1003">Cell membrane</keyword>
<accession>A0A327ZVY1</accession>
<dbReference type="GO" id="GO:0022857">
    <property type="term" value="F:transmembrane transporter activity"/>
    <property type="evidence" value="ECO:0007669"/>
    <property type="project" value="InterPro"/>
</dbReference>
<dbReference type="GO" id="GO:0005886">
    <property type="term" value="C:plasma membrane"/>
    <property type="evidence" value="ECO:0007669"/>
    <property type="project" value="UniProtKB-SubCell"/>
</dbReference>
<evidence type="ECO:0000259" key="8">
    <source>
        <dbReference type="PROSITE" id="PS50850"/>
    </source>
</evidence>
<feature type="transmembrane region" description="Helical" evidence="7">
    <location>
        <begin position="7"/>
        <end position="34"/>
    </location>
</feature>
<proteinExistence type="predicted"/>
<evidence type="ECO:0000256" key="5">
    <source>
        <dbReference type="ARBA" id="ARBA00022989"/>
    </source>
</evidence>
<evidence type="ECO:0000256" key="2">
    <source>
        <dbReference type="ARBA" id="ARBA00022448"/>
    </source>
</evidence>
<feature type="transmembrane region" description="Helical" evidence="7">
    <location>
        <begin position="98"/>
        <end position="119"/>
    </location>
</feature>
<protein>
    <recommendedName>
        <fullName evidence="8">Major facilitator superfamily (MFS) profile domain-containing protein</fullName>
    </recommendedName>
</protein>
<feature type="transmembrane region" description="Helical" evidence="7">
    <location>
        <begin position="275"/>
        <end position="295"/>
    </location>
</feature>
<evidence type="ECO:0000313" key="10">
    <source>
        <dbReference type="Proteomes" id="UP000249808"/>
    </source>
</evidence>
<keyword evidence="5 7" id="KW-1133">Transmembrane helix</keyword>
<gene>
    <name evidence="9" type="ORF">BHU61_03020</name>
</gene>
<dbReference type="InterPro" id="IPR050171">
    <property type="entry name" value="MFS_Transporters"/>
</dbReference>
<dbReference type="InterPro" id="IPR011701">
    <property type="entry name" value="MFS"/>
</dbReference>
<name>A0A327ZVY1_9STAP</name>
<dbReference type="Pfam" id="PF07690">
    <property type="entry name" value="MFS_1"/>
    <property type="match status" value="1"/>
</dbReference>
<dbReference type="PANTHER" id="PTHR23517">
    <property type="entry name" value="RESISTANCE PROTEIN MDTM, PUTATIVE-RELATED-RELATED"/>
    <property type="match status" value="1"/>
</dbReference>
<evidence type="ECO:0000313" key="9">
    <source>
        <dbReference type="EMBL" id="RAK46441.1"/>
    </source>
</evidence>
<feature type="domain" description="Major facilitator superfamily (MFS) profile" evidence="8">
    <location>
        <begin position="7"/>
        <end position="389"/>
    </location>
</feature>
<feature type="transmembrane region" description="Helical" evidence="7">
    <location>
        <begin position="301"/>
        <end position="324"/>
    </location>
</feature>
<sequence length="395" mass="44404">MKRFSPIILALLAATFIARFSLLMVMPFLSIYLINTYHYSGFQIGIILSVAGFVAIILSMTSGSVIDRFNKRHVIYFGLLIGILSYLSFPMIHSFPGFILFSITSTIGNTLVEPTYRVLITQFTADEHKKLIFNIRYYLINVAAAMGPYISSQIQWVGIEKLFYIVVAALLINLVMFIVIFNKYDIDLKNKQSMTHTPFFNMMFIFKQDKAFLYLILGNIFIVFGYTQMMTSLSIYLSKIYPYATAIHHYAILTLVNAIAVICLQIVVYKIGQHIKTSTSIIIGAILLPLGLMLVGISPDLFNLCIAMFILTIGEIFVFTMWDLRIDELSPQSMKGSYYALTGLTGISRIIAPLAGGLLIDNISNGFLIWTILGGVTYLSVFFFIKSAKITPVKL</sequence>
<feature type="transmembrane region" description="Helical" evidence="7">
    <location>
        <begin position="211"/>
        <end position="227"/>
    </location>
</feature>
<reference evidence="9 10" key="1">
    <citation type="journal article" date="2018" name="Front. Microbiol.">
        <title>Description and Comparative Genomics of Macrococcus caseolyticus subsp. hominis subsp. nov., Macrococcus goetzii sp. nov., Macrococcus epidermidis sp. nov., and Macrococcus bohemicus sp. nov., Novel Macrococci From Human Clinical Material With Virulence Potential and Suspected Uptake of Foreign DNA by Natural Transformation.</title>
        <authorList>
            <person name="Maslanova I."/>
            <person name="Wertheimer Z."/>
            <person name="Sedlacek I."/>
            <person name="Svec P."/>
            <person name="Indrakova A."/>
            <person name="Kovarovic V."/>
            <person name="Schumann P."/>
            <person name="Sproer C."/>
            <person name="Kralova S."/>
            <person name="Sedo O."/>
            <person name="Kristofova L."/>
            <person name="Vrbovska V."/>
            <person name="Fuzik T."/>
            <person name="Petras P."/>
            <person name="Zdrahal Z."/>
            <person name="Ruzickova V."/>
            <person name="Doskar J."/>
            <person name="Pantucek R."/>
        </authorList>
    </citation>
    <scope>NUCLEOTIDE SEQUENCE [LARGE SCALE GENOMIC DNA]</scope>
    <source>
        <strain evidence="9 10">01/688</strain>
    </source>
</reference>
<dbReference type="RefSeq" id="WP_111714565.1">
    <property type="nucleotide sequence ID" value="NZ_JBHSSR010000001.1"/>
</dbReference>
<feature type="transmembrane region" description="Helical" evidence="7">
    <location>
        <begin position="247"/>
        <end position="268"/>
    </location>
</feature>
<keyword evidence="6 7" id="KW-0472">Membrane</keyword>
<feature type="transmembrane region" description="Helical" evidence="7">
    <location>
        <begin position="366"/>
        <end position="385"/>
    </location>
</feature>
<dbReference type="InterPro" id="IPR036259">
    <property type="entry name" value="MFS_trans_sf"/>
</dbReference>
<comment type="caution">
    <text evidence="9">The sequence shown here is derived from an EMBL/GenBank/DDBJ whole genome shotgun (WGS) entry which is preliminary data.</text>
</comment>